<evidence type="ECO:0000259" key="2">
    <source>
        <dbReference type="Pfam" id="PF01521"/>
    </source>
</evidence>
<comment type="similarity">
    <text evidence="1">Belongs to the HesB/IscA family.</text>
</comment>
<dbReference type="InterPro" id="IPR017870">
    <property type="entry name" value="FeS_cluster_insertion_CS"/>
</dbReference>
<evidence type="ECO:0000313" key="3">
    <source>
        <dbReference type="EMBL" id="CAE2264607.1"/>
    </source>
</evidence>
<reference evidence="3" key="1">
    <citation type="submission" date="2021-01" db="EMBL/GenBank/DDBJ databases">
        <authorList>
            <person name="Corre E."/>
            <person name="Pelletier E."/>
            <person name="Niang G."/>
            <person name="Scheremetjew M."/>
            <person name="Finn R."/>
            <person name="Kale V."/>
            <person name="Holt S."/>
            <person name="Cochrane G."/>
            <person name="Meng A."/>
            <person name="Brown T."/>
            <person name="Cohen L."/>
        </authorList>
    </citation>
    <scope>NUCLEOTIDE SEQUENCE</scope>
    <source>
        <strain evidence="3">SoJaBio B1-5/56/2</strain>
    </source>
</reference>
<dbReference type="AlphaFoldDB" id="A0A7S4JIG3"/>
<dbReference type="NCBIfam" id="TIGR00049">
    <property type="entry name" value="iron-sulfur cluster assembly accessory protein"/>
    <property type="match status" value="1"/>
</dbReference>
<dbReference type="GO" id="GO:0016226">
    <property type="term" value="P:iron-sulfur cluster assembly"/>
    <property type="evidence" value="ECO:0007669"/>
    <property type="project" value="InterPro"/>
</dbReference>
<gene>
    <name evidence="3" type="ORF">NAES01612_LOCUS473</name>
</gene>
<dbReference type="InterPro" id="IPR000361">
    <property type="entry name" value="ATAP_core_dom"/>
</dbReference>
<dbReference type="SUPFAM" id="SSF89360">
    <property type="entry name" value="HesB-like domain"/>
    <property type="match status" value="1"/>
</dbReference>
<dbReference type="InterPro" id="IPR050322">
    <property type="entry name" value="Fe-S_cluster_asmbl/transfer"/>
</dbReference>
<dbReference type="PANTHER" id="PTHR10072:SF41">
    <property type="entry name" value="IRON-SULFUR CLUSTER ASSEMBLY 1 HOMOLOG, MITOCHONDRIAL"/>
    <property type="match status" value="1"/>
</dbReference>
<name>A0A7S4JIG3_9EUKA</name>
<dbReference type="GO" id="GO:0005739">
    <property type="term" value="C:mitochondrion"/>
    <property type="evidence" value="ECO:0007669"/>
    <property type="project" value="TreeGrafter"/>
</dbReference>
<dbReference type="EMBL" id="HBKR01000809">
    <property type="protein sequence ID" value="CAE2264607.1"/>
    <property type="molecule type" value="Transcribed_RNA"/>
</dbReference>
<feature type="domain" description="Core" evidence="2">
    <location>
        <begin position="31"/>
        <end position="133"/>
    </location>
</feature>
<sequence length="150" mass="16042">MSVRTKVIQEGVRTVAGKRAPLTCGPKRAAMSLTPAATNRVRSLLSQQPGASALRIGVKTRGCSGMSYTIDYQDERPSKFDEVVDIGDEQKIVIDPKALLHVIGTTMDFIDSKVASEFVFNNPNATGVCGCGESFTTGNRPAEPPLSDII</sequence>
<protein>
    <recommendedName>
        <fullName evidence="2">Core domain-containing protein</fullName>
    </recommendedName>
</protein>
<dbReference type="Pfam" id="PF01521">
    <property type="entry name" value="Fe-S_biosyn"/>
    <property type="match status" value="1"/>
</dbReference>
<organism evidence="3">
    <name type="scientific">Paramoeba aestuarina</name>
    <dbReference type="NCBI Taxonomy" id="180227"/>
    <lineage>
        <taxon>Eukaryota</taxon>
        <taxon>Amoebozoa</taxon>
        <taxon>Discosea</taxon>
        <taxon>Flabellinia</taxon>
        <taxon>Dactylopodida</taxon>
        <taxon>Paramoebidae</taxon>
        <taxon>Paramoeba</taxon>
    </lineage>
</organism>
<dbReference type="InterPro" id="IPR016092">
    <property type="entry name" value="ATAP"/>
</dbReference>
<dbReference type="InterPro" id="IPR035903">
    <property type="entry name" value="HesB-like_dom_sf"/>
</dbReference>
<dbReference type="Gene3D" id="2.60.300.12">
    <property type="entry name" value="HesB-like domain"/>
    <property type="match status" value="1"/>
</dbReference>
<proteinExistence type="inferred from homology"/>
<accession>A0A7S4JIG3</accession>
<dbReference type="PROSITE" id="PS01152">
    <property type="entry name" value="HESB"/>
    <property type="match status" value="1"/>
</dbReference>
<dbReference type="FunFam" id="2.60.300.12:FF:000001">
    <property type="entry name" value="Iron-binding protein IscA"/>
    <property type="match status" value="1"/>
</dbReference>
<dbReference type="PANTHER" id="PTHR10072">
    <property type="entry name" value="IRON-SULFUR CLUSTER ASSEMBLY PROTEIN"/>
    <property type="match status" value="1"/>
</dbReference>
<evidence type="ECO:0000256" key="1">
    <source>
        <dbReference type="ARBA" id="ARBA00006718"/>
    </source>
</evidence>
<dbReference type="GO" id="GO:0051537">
    <property type="term" value="F:2 iron, 2 sulfur cluster binding"/>
    <property type="evidence" value="ECO:0007669"/>
    <property type="project" value="TreeGrafter"/>
</dbReference>